<gene>
    <name evidence="1" type="ORF">QYM36_007021</name>
</gene>
<protein>
    <submittedName>
        <fullName evidence="1">Uncharacterized protein</fullName>
    </submittedName>
</protein>
<dbReference type="AlphaFoldDB" id="A0AA88I216"/>
<sequence>MFDTKELKATGQMALSLSHSYLVRSRNSFKAAVTDEEYSSIGEMTVHFKERNGLTQCIAYEPTKWGVQIWLQPEVSVHVDGFEPYQGSCTNHNHSTYGLEGDIVVKLTRGLEYIKPNHALQIFFYFRFFVGSARKVENV</sequence>
<comment type="caution">
    <text evidence="1">The sequence shown here is derived from an EMBL/GenBank/DDBJ whole genome shotgun (WGS) entry which is preliminary data.</text>
</comment>
<organism evidence="1 2">
    <name type="scientific">Artemia franciscana</name>
    <name type="common">Brine shrimp</name>
    <name type="synonym">Artemia sanfranciscana</name>
    <dbReference type="NCBI Taxonomy" id="6661"/>
    <lineage>
        <taxon>Eukaryota</taxon>
        <taxon>Metazoa</taxon>
        <taxon>Ecdysozoa</taxon>
        <taxon>Arthropoda</taxon>
        <taxon>Crustacea</taxon>
        <taxon>Branchiopoda</taxon>
        <taxon>Anostraca</taxon>
        <taxon>Artemiidae</taxon>
        <taxon>Artemia</taxon>
    </lineage>
</organism>
<keyword evidence="2" id="KW-1185">Reference proteome</keyword>
<proteinExistence type="predicted"/>
<dbReference type="Proteomes" id="UP001187531">
    <property type="component" value="Unassembled WGS sequence"/>
</dbReference>
<evidence type="ECO:0000313" key="1">
    <source>
        <dbReference type="EMBL" id="KAK2716731.1"/>
    </source>
</evidence>
<evidence type="ECO:0000313" key="2">
    <source>
        <dbReference type="Proteomes" id="UP001187531"/>
    </source>
</evidence>
<name>A0AA88I216_ARTSF</name>
<accession>A0AA88I216</accession>
<reference evidence="1" key="1">
    <citation type="submission" date="2023-07" db="EMBL/GenBank/DDBJ databases">
        <title>Chromosome-level genome assembly of Artemia franciscana.</title>
        <authorList>
            <person name="Jo E."/>
        </authorList>
    </citation>
    <scope>NUCLEOTIDE SEQUENCE</scope>
    <source>
        <tissue evidence="1">Whole body</tissue>
    </source>
</reference>
<dbReference type="EMBL" id="JAVRJZ010000011">
    <property type="protein sequence ID" value="KAK2716731.1"/>
    <property type="molecule type" value="Genomic_DNA"/>
</dbReference>